<evidence type="ECO:0000256" key="1">
    <source>
        <dbReference type="SAM" id="MobiDB-lite"/>
    </source>
</evidence>
<feature type="region of interest" description="Disordered" evidence="1">
    <location>
        <begin position="58"/>
        <end position="85"/>
    </location>
</feature>
<feature type="compositionally biased region" description="Basic residues" evidence="1">
    <location>
        <begin position="69"/>
        <end position="79"/>
    </location>
</feature>
<dbReference type="InterPro" id="IPR011518">
    <property type="entry name" value="Transposase_36"/>
</dbReference>
<reference evidence="2" key="2">
    <citation type="journal article" date="2014" name="ISME J.">
        <title>Microbial stratification in low pH oxic and suboxic macroscopic growths along an acid mine drainage.</title>
        <authorList>
            <person name="Mendez-Garcia C."/>
            <person name="Mesa V."/>
            <person name="Sprenger R.R."/>
            <person name="Richter M."/>
            <person name="Diez M.S."/>
            <person name="Solano J."/>
            <person name="Bargiela R."/>
            <person name="Golyshina O.V."/>
            <person name="Manteca A."/>
            <person name="Ramos J.L."/>
            <person name="Gallego J.R."/>
            <person name="Llorente I."/>
            <person name="Martins Dos Santos V.A."/>
            <person name="Jensen O.N."/>
            <person name="Pelaez A.I."/>
            <person name="Sanchez J."/>
            <person name="Ferrer M."/>
        </authorList>
    </citation>
    <scope>NUCLEOTIDE SEQUENCE</scope>
</reference>
<organism evidence="2">
    <name type="scientific">mine drainage metagenome</name>
    <dbReference type="NCBI Taxonomy" id="410659"/>
    <lineage>
        <taxon>unclassified sequences</taxon>
        <taxon>metagenomes</taxon>
        <taxon>ecological metagenomes</taxon>
    </lineage>
</organism>
<accession>T1BCB4</accession>
<reference evidence="2" key="1">
    <citation type="submission" date="2013-08" db="EMBL/GenBank/DDBJ databases">
        <authorList>
            <person name="Mendez C."/>
            <person name="Richter M."/>
            <person name="Ferrer M."/>
            <person name="Sanchez J."/>
        </authorList>
    </citation>
    <scope>NUCLEOTIDE SEQUENCE</scope>
</reference>
<sequence>MDGLTGVRQRFAALEPVLDEKSRRLLAAAESKAWGRGGISAVSKTTGVSRQVIRQGLRELEQSPTHPAGRIRRPGGGRKSAREKDPTLVADLERLVEPATRGDPESWLRWTSKSVRKLAAELERMGHAVSYPVVAELLHQMGYSLQANRKTKEGDSHPDRNAQFEHINARVQQYMGLRQPVISVDTKKKGCAAEVRKGFTMN</sequence>
<gene>
    <name evidence="2" type="ORF">B1B_11170</name>
</gene>
<proteinExistence type="predicted"/>
<dbReference type="AlphaFoldDB" id="T1BCB4"/>
<dbReference type="Pfam" id="PF07592">
    <property type="entry name" value="DDE_Tnp_ISAZ013"/>
    <property type="match status" value="1"/>
</dbReference>
<dbReference type="EMBL" id="AUZY01007235">
    <property type="protein sequence ID" value="EQD50634.1"/>
    <property type="molecule type" value="Genomic_DNA"/>
</dbReference>
<dbReference type="NCBIfam" id="NF033519">
    <property type="entry name" value="transpos_ISAzo13"/>
    <property type="match status" value="1"/>
</dbReference>
<comment type="caution">
    <text evidence="2">The sequence shown here is derived from an EMBL/GenBank/DDBJ whole genome shotgun (WGS) entry which is preliminary data.</text>
</comment>
<name>T1BCB4_9ZZZZ</name>
<evidence type="ECO:0000313" key="2">
    <source>
        <dbReference type="EMBL" id="EQD50634.1"/>
    </source>
</evidence>
<protein>
    <submittedName>
        <fullName evidence="2">Transposase, Rhodopirellula-type</fullName>
    </submittedName>
</protein>